<dbReference type="OrthoDB" id="7463630at2"/>
<evidence type="ECO:0000256" key="10">
    <source>
        <dbReference type="ARBA" id="ARBA00023136"/>
    </source>
</evidence>
<keyword evidence="8" id="KW-0406">Ion transport</keyword>
<evidence type="ECO:0000256" key="2">
    <source>
        <dbReference type="ARBA" id="ARBA00022448"/>
    </source>
</evidence>
<name>A0A1W5YR13_9SPHN</name>
<evidence type="ECO:0000256" key="12">
    <source>
        <dbReference type="PROSITE-ProRule" id="PRU01360"/>
    </source>
</evidence>
<evidence type="ECO:0000259" key="17">
    <source>
        <dbReference type="Pfam" id="PF07715"/>
    </source>
</evidence>
<dbReference type="Pfam" id="PF07715">
    <property type="entry name" value="Plug"/>
    <property type="match status" value="1"/>
</dbReference>
<comment type="similarity">
    <text evidence="12 14">Belongs to the TonB-dependent receptor family.</text>
</comment>
<evidence type="ECO:0000313" key="18">
    <source>
        <dbReference type="EMBL" id="ARI47599.1"/>
    </source>
</evidence>
<dbReference type="Gene3D" id="2.40.170.20">
    <property type="entry name" value="TonB-dependent receptor, beta-barrel domain"/>
    <property type="match status" value="1"/>
</dbReference>
<dbReference type="PANTHER" id="PTHR32552:SF81">
    <property type="entry name" value="TONB-DEPENDENT OUTER MEMBRANE RECEPTOR"/>
    <property type="match status" value="1"/>
</dbReference>
<keyword evidence="5 12" id="KW-0812">Transmembrane</keyword>
<evidence type="ECO:0000256" key="7">
    <source>
        <dbReference type="ARBA" id="ARBA00023004"/>
    </source>
</evidence>
<keyword evidence="9 14" id="KW-0798">TonB box</keyword>
<accession>A0A1W5YR13</accession>
<evidence type="ECO:0000259" key="16">
    <source>
        <dbReference type="Pfam" id="PF00593"/>
    </source>
</evidence>
<feature type="signal peptide" evidence="15">
    <location>
        <begin position="1"/>
        <end position="29"/>
    </location>
</feature>
<evidence type="ECO:0000256" key="3">
    <source>
        <dbReference type="ARBA" id="ARBA00022452"/>
    </source>
</evidence>
<dbReference type="AlphaFoldDB" id="A0A1W5YR13"/>
<evidence type="ECO:0000256" key="8">
    <source>
        <dbReference type="ARBA" id="ARBA00023065"/>
    </source>
</evidence>
<keyword evidence="18" id="KW-0675">Receptor</keyword>
<keyword evidence="6 15" id="KW-0732">Signal</keyword>
<dbReference type="GO" id="GO:0009279">
    <property type="term" value="C:cell outer membrane"/>
    <property type="evidence" value="ECO:0007669"/>
    <property type="project" value="UniProtKB-SubCell"/>
</dbReference>
<keyword evidence="4" id="KW-0410">Iron transport</keyword>
<dbReference type="PANTHER" id="PTHR32552">
    <property type="entry name" value="FERRICHROME IRON RECEPTOR-RELATED"/>
    <property type="match status" value="1"/>
</dbReference>
<keyword evidence="10 12" id="KW-0472">Membrane</keyword>
<dbReference type="CDD" id="cd01347">
    <property type="entry name" value="ligand_gated_channel"/>
    <property type="match status" value="1"/>
</dbReference>
<proteinExistence type="inferred from homology"/>
<reference evidence="18" key="1">
    <citation type="journal article" date="2017" name="Appl. Environ. Microbiol.">
        <title>Degradation of diphenyl ether in Sphingobium phenoxybenzoativorans SC_3 is initiated by a novel ring-cleavage dioxygenase.</title>
        <authorList>
            <person name="Cai S."/>
            <person name="Chen L.W."/>
            <person name="Ai Y.C."/>
            <person name="Qiu J.G."/>
            <person name="Wang C.H."/>
            <person name="Shi C."/>
            <person name="He J."/>
            <person name="Cai T.M."/>
        </authorList>
    </citation>
    <scope>NUCLEOTIDE SEQUENCE</scope>
    <source>
        <strain evidence="18">SC_3</strain>
    </source>
</reference>
<evidence type="ECO:0000256" key="14">
    <source>
        <dbReference type="RuleBase" id="RU003357"/>
    </source>
</evidence>
<gene>
    <name evidence="18" type="primary">orf4</name>
</gene>
<feature type="domain" description="TonB-dependent receptor plug" evidence="17">
    <location>
        <begin position="60"/>
        <end position="165"/>
    </location>
</feature>
<feature type="domain" description="TonB-dependent receptor-like beta-barrel" evidence="16">
    <location>
        <begin position="264"/>
        <end position="706"/>
    </location>
</feature>
<evidence type="ECO:0000256" key="5">
    <source>
        <dbReference type="ARBA" id="ARBA00022692"/>
    </source>
</evidence>
<dbReference type="InterPro" id="IPR010917">
    <property type="entry name" value="TonB_rcpt_CS"/>
</dbReference>
<dbReference type="GO" id="GO:0006826">
    <property type="term" value="P:iron ion transport"/>
    <property type="evidence" value="ECO:0007669"/>
    <property type="project" value="UniProtKB-KW"/>
</dbReference>
<feature type="chain" id="PRO_5010873699" evidence="15">
    <location>
        <begin position="30"/>
        <end position="740"/>
    </location>
</feature>
<dbReference type="SUPFAM" id="SSF56935">
    <property type="entry name" value="Porins"/>
    <property type="match status" value="1"/>
</dbReference>
<comment type="subcellular location">
    <subcellularLocation>
        <location evidence="1 12">Cell outer membrane</location>
        <topology evidence="1 12">Multi-pass membrane protein</topology>
    </subcellularLocation>
</comment>
<keyword evidence="2 12" id="KW-0813">Transport</keyword>
<sequence>MNTLRKNKKIVFALLAGSSLLSWNGVAYAAEQQAESQSESVQEGGLSDIIVTATRREERLQDIPVAVTAVTGDTLANSGISDVREVMFAVPGFTGGRNFGVLQPSIRGVGSSGNSPGDEANVALYVDGIYQPHANGNIVDFGEVERIEVLRGPQGTLFGRNATGGLVNVITPDPKFTSEVKISGQYSHFDDANEFKLRGYVTAPISSSVAANLSVAYSHSEDYIENLTNGSKFGGAEGFNIRGKVLFEPSSTSEIIVMAGYADQQGGNGNVIAPLNGNTFGNTVAGNILPTRPNEVALTITPDIRIRQFTASLRTKFDFGPLALETSTGYLKDRVEQTSDTDASPILILQNNIDIRTEAFNHEMRFLSQTDGKLKWKVGAYFYDLKARLEELNIVSGIAPDYTTSRTNSLTPDVAVNSQAVFGELTYEIVPGLNLIGGARYTGEKRRFTQYLNGNVLIPERRHSSERLTYRLTGQYQFTDNAQVYVTYSTGFKSGVFNAYGTSLAETAPTRPETIDAIEVGLKADPLPWLRTNISFFDYSYKDLQVVARDTNNINAASYILINAGRAKIRGVDIEVQAALGREFRLSAAGNILDATYKNFPNAQVFFPVPGPTAGSPARGNTAATVDVSGNNMVRAPDYTFTISGDWSHETDSGTFGANVSLFGSGRVYYDFNNRLSQDPYVRLNGQVSWTTPDEKLRFRIFGTNLLNKTIIQQASETPLTDQVTYERPREIGVGVDMKF</sequence>
<evidence type="ECO:0000256" key="11">
    <source>
        <dbReference type="ARBA" id="ARBA00023237"/>
    </source>
</evidence>
<dbReference type="InterPro" id="IPR039426">
    <property type="entry name" value="TonB-dep_rcpt-like"/>
</dbReference>
<dbReference type="InterPro" id="IPR036942">
    <property type="entry name" value="Beta-barrel_TonB_sf"/>
</dbReference>
<evidence type="ECO:0000256" key="15">
    <source>
        <dbReference type="SAM" id="SignalP"/>
    </source>
</evidence>
<dbReference type="Pfam" id="PF00593">
    <property type="entry name" value="TonB_dep_Rec_b-barrel"/>
    <property type="match status" value="1"/>
</dbReference>
<dbReference type="EMBL" id="KX823577">
    <property type="protein sequence ID" value="ARI47599.1"/>
    <property type="molecule type" value="Genomic_DNA"/>
</dbReference>
<dbReference type="InterPro" id="IPR000531">
    <property type="entry name" value="Beta-barrel_TonB"/>
</dbReference>
<keyword evidence="3 12" id="KW-1134">Transmembrane beta strand</keyword>
<organism evidence="18">
    <name type="scientific">Sphingobium phenoxybenzoativorans</name>
    <dbReference type="NCBI Taxonomy" id="1592790"/>
    <lineage>
        <taxon>Bacteria</taxon>
        <taxon>Pseudomonadati</taxon>
        <taxon>Pseudomonadota</taxon>
        <taxon>Alphaproteobacteria</taxon>
        <taxon>Sphingomonadales</taxon>
        <taxon>Sphingomonadaceae</taxon>
        <taxon>Sphingobium</taxon>
    </lineage>
</organism>
<dbReference type="PROSITE" id="PS01156">
    <property type="entry name" value="TONB_DEPENDENT_REC_2"/>
    <property type="match status" value="1"/>
</dbReference>
<feature type="short sequence motif" description="TonB C-terminal box" evidence="13">
    <location>
        <begin position="723"/>
        <end position="740"/>
    </location>
</feature>
<dbReference type="InterPro" id="IPR012910">
    <property type="entry name" value="Plug_dom"/>
</dbReference>
<evidence type="ECO:0000256" key="9">
    <source>
        <dbReference type="ARBA" id="ARBA00023077"/>
    </source>
</evidence>
<evidence type="ECO:0000256" key="13">
    <source>
        <dbReference type="PROSITE-ProRule" id="PRU10144"/>
    </source>
</evidence>
<keyword evidence="11 12" id="KW-0998">Cell outer membrane</keyword>
<dbReference type="RefSeq" id="WP_070157250.1">
    <property type="nucleotide sequence ID" value="NZ_MINO01000053.1"/>
</dbReference>
<keyword evidence="7" id="KW-0408">Iron</keyword>
<dbReference type="PROSITE" id="PS52016">
    <property type="entry name" value="TONB_DEPENDENT_REC_3"/>
    <property type="match status" value="1"/>
</dbReference>
<protein>
    <submittedName>
        <fullName evidence="18">TonB-dependent receptor</fullName>
    </submittedName>
</protein>
<evidence type="ECO:0000256" key="6">
    <source>
        <dbReference type="ARBA" id="ARBA00022729"/>
    </source>
</evidence>
<evidence type="ECO:0000256" key="4">
    <source>
        <dbReference type="ARBA" id="ARBA00022496"/>
    </source>
</evidence>
<evidence type="ECO:0000256" key="1">
    <source>
        <dbReference type="ARBA" id="ARBA00004571"/>
    </source>
</evidence>